<reference evidence="4 5" key="1">
    <citation type="submission" date="2021-01" db="EMBL/GenBank/DDBJ databases">
        <title>Whole genome shotgun sequence of Planotetraspora mira NBRC 15435.</title>
        <authorList>
            <person name="Komaki H."/>
            <person name="Tamura T."/>
        </authorList>
    </citation>
    <scope>NUCLEOTIDE SEQUENCE [LARGE SCALE GENOMIC DNA]</scope>
    <source>
        <strain evidence="4 5">NBRC 15435</strain>
    </source>
</reference>
<gene>
    <name evidence="4" type="ORF">Pmi06nite_15350</name>
</gene>
<dbReference type="InterPro" id="IPR009057">
    <property type="entry name" value="Homeodomain-like_sf"/>
</dbReference>
<dbReference type="Proteomes" id="UP000650628">
    <property type="component" value="Unassembled WGS sequence"/>
</dbReference>
<dbReference type="InterPro" id="IPR001647">
    <property type="entry name" value="HTH_TetR"/>
</dbReference>
<dbReference type="RefSeq" id="WP_203952167.1">
    <property type="nucleotide sequence ID" value="NZ_BOOO01000008.1"/>
</dbReference>
<keyword evidence="5" id="KW-1185">Reference proteome</keyword>
<dbReference type="GO" id="GO:0003677">
    <property type="term" value="F:DNA binding"/>
    <property type="evidence" value="ECO:0007669"/>
    <property type="project" value="UniProtKB-UniRule"/>
</dbReference>
<dbReference type="InterPro" id="IPR036271">
    <property type="entry name" value="Tet_transcr_reg_TetR-rel_C_sf"/>
</dbReference>
<feature type="DNA-binding region" description="H-T-H motif" evidence="2">
    <location>
        <begin position="29"/>
        <end position="48"/>
    </location>
</feature>
<evidence type="ECO:0000259" key="3">
    <source>
        <dbReference type="PROSITE" id="PS50977"/>
    </source>
</evidence>
<dbReference type="PANTHER" id="PTHR30328:SF54">
    <property type="entry name" value="HTH-TYPE TRANSCRIPTIONAL REPRESSOR SCO4008"/>
    <property type="match status" value="1"/>
</dbReference>
<dbReference type="PROSITE" id="PS50977">
    <property type="entry name" value="HTH_TETR_2"/>
    <property type="match status" value="1"/>
</dbReference>
<dbReference type="Pfam" id="PF00440">
    <property type="entry name" value="TetR_N"/>
    <property type="match status" value="1"/>
</dbReference>
<keyword evidence="1 2" id="KW-0238">DNA-binding</keyword>
<name>A0A8J3TKH0_9ACTN</name>
<dbReference type="GO" id="GO:0006355">
    <property type="term" value="P:regulation of DNA-templated transcription"/>
    <property type="evidence" value="ECO:0007669"/>
    <property type="project" value="UniProtKB-ARBA"/>
</dbReference>
<protein>
    <submittedName>
        <fullName evidence="4">TetR family transcriptional regulator</fullName>
    </submittedName>
</protein>
<dbReference type="EMBL" id="BOOO01000008">
    <property type="protein sequence ID" value="GII28093.1"/>
    <property type="molecule type" value="Genomic_DNA"/>
</dbReference>
<dbReference type="InterPro" id="IPR041467">
    <property type="entry name" value="Sco4008_C"/>
</dbReference>
<dbReference type="Pfam" id="PF17926">
    <property type="entry name" value="TetR_C_21"/>
    <property type="match status" value="1"/>
</dbReference>
<dbReference type="AlphaFoldDB" id="A0A8J3TKH0"/>
<accession>A0A8J3TKH0</accession>
<organism evidence="4 5">
    <name type="scientific">Planotetraspora mira</name>
    <dbReference type="NCBI Taxonomy" id="58121"/>
    <lineage>
        <taxon>Bacteria</taxon>
        <taxon>Bacillati</taxon>
        <taxon>Actinomycetota</taxon>
        <taxon>Actinomycetes</taxon>
        <taxon>Streptosporangiales</taxon>
        <taxon>Streptosporangiaceae</taxon>
        <taxon>Planotetraspora</taxon>
    </lineage>
</organism>
<dbReference type="PRINTS" id="PR00455">
    <property type="entry name" value="HTHTETR"/>
</dbReference>
<feature type="domain" description="HTH tetR-type" evidence="3">
    <location>
        <begin position="6"/>
        <end position="66"/>
    </location>
</feature>
<dbReference type="Gene3D" id="1.10.357.10">
    <property type="entry name" value="Tetracycline Repressor, domain 2"/>
    <property type="match status" value="1"/>
</dbReference>
<comment type="caution">
    <text evidence="4">The sequence shown here is derived from an EMBL/GenBank/DDBJ whole genome shotgun (WGS) entry which is preliminary data.</text>
</comment>
<dbReference type="SUPFAM" id="SSF46689">
    <property type="entry name" value="Homeodomain-like"/>
    <property type="match status" value="1"/>
</dbReference>
<sequence>MVRDADRTKKRLLEAAADEFAARGIAGARVDRIAEAAGCNKAMIYAYFGNKDQLFDAVFTALVAATIEHVPFDAADLPGYAGRLFDRYEDDPATVRLATWYRLERPNGAPLQAIVTSNVGKLEKVARAQREGVLSDHYTPVELLTLVISVAGAWASVTPELGTNAPADRDRRRRTVVDAVRRLIADGLHEA</sequence>
<dbReference type="SUPFAM" id="SSF48498">
    <property type="entry name" value="Tetracyclin repressor-like, C-terminal domain"/>
    <property type="match status" value="1"/>
</dbReference>
<evidence type="ECO:0000313" key="4">
    <source>
        <dbReference type="EMBL" id="GII28093.1"/>
    </source>
</evidence>
<evidence type="ECO:0000256" key="1">
    <source>
        <dbReference type="ARBA" id="ARBA00023125"/>
    </source>
</evidence>
<dbReference type="PANTHER" id="PTHR30328">
    <property type="entry name" value="TRANSCRIPTIONAL REPRESSOR"/>
    <property type="match status" value="1"/>
</dbReference>
<dbReference type="InterPro" id="IPR050109">
    <property type="entry name" value="HTH-type_TetR-like_transc_reg"/>
</dbReference>
<evidence type="ECO:0000313" key="5">
    <source>
        <dbReference type="Proteomes" id="UP000650628"/>
    </source>
</evidence>
<evidence type="ECO:0000256" key="2">
    <source>
        <dbReference type="PROSITE-ProRule" id="PRU00335"/>
    </source>
</evidence>
<proteinExistence type="predicted"/>